<reference evidence="1" key="2">
    <citation type="journal article" date="2015" name="Fish Shellfish Immunol.">
        <title>Early steps in the European eel (Anguilla anguilla)-Vibrio vulnificus interaction in the gills: Role of the RtxA13 toxin.</title>
        <authorList>
            <person name="Callol A."/>
            <person name="Pajuelo D."/>
            <person name="Ebbesson L."/>
            <person name="Teles M."/>
            <person name="MacKenzie S."/>
            <person name="Amaro C."/>
        </authorList>
    </citation>
    <scope>NUCLEOTIDE SEQUENCE</scope>
</reference>
<organism evidence="1">
    <name type="scientific">Anguilla anguilla</name>
    <name type="common">European freshwater eel</name>
    <name type="synonym">Muraena anguilla</name>
    <dbReference type="NCBI Taxonomy" id="7936"/>
    <lineage>
        <taxon>Eukaryota</taxon>
        <taxon>Metazoa</taxon>
        <taxon>Chordata</taxon>
        <taxon>Craniata</taxon>
        <taxon>Vertebrata</taxon>
        <taxon>Euteleostomi</taxon>
        <taxon>Actinopterygii</taxon>
        <taxon>Neopterygii</taxon>
        <taxon>Teleostei</taxon>
        <taxon>Anguilliformes</taxon>
        <taxon>Anguillidae</taxon>
        <taxon>Anguilla</taxon>
    </lineage>
</organism>
<protein>
    <submittedName>
        <fullName evidence="1">Uncharacterized protein</fullName>
    </submittedName>
</protein>
<dbReference type="AlphaFoldDB" id="A0A0E9T816"/>
<accession>A0A0E9T816</accession>
<evidence type="ECO:0000313" key="1">
    <source>
        <dbReference type="EMBL" id="JAH49809.1"/>
    </source>
</evidence>
<name>A0A0E9T816_ANGAN</name>
<dbReference type="EMBL" id="GBXM01058768">
    <property type="protein sequence ID" value="JAH49809.1"/>
    <property type="molecule type" value="Transcribed_RNA"/>
</dbReference>
<proteinExistence type="predicted"/>
<sequence length="25" mass="2781">MFIHTQGFSAKFVNTCNVSMAMTSQ</sequence>
<reference evidence="1" key="1">
    <citation type="submission" date="2014-11" db="EMBL/GenBank/DDBJ databases">
        <authorList>
            <person name="Amaro Gonzalez C."/>
        </authorList>
    </citation>
    <scope>NUCLEOTIDE SEQUENCE</scope>
</reference>